<feature type="transmembrane region" description="Helical" evidence="1">
    <location>
        <begin position="528"/>
        <end position="546"/>
    </location>
</feature>
<feature type="transmembrane region" description="Helical" evidence="1">
    <location>
        <begin position="85"/>
        <end position="109"/>
    </location>
</feature>
<dbReference type="AlphaFoldDB" id="A0A5C6DQ65"/>
<keyword evidence="3" id="KW-1185">Reference proteome</keyword>
<gene>
    <name evidence="2" type="ORF">Q31b_38400</name>
</gene>
<protein>
    <recommendedName>
        <fullName evidence="4">Bacterial membrane protein YfhO</fullName>
    </recommendedName>
</protein>
<evidence type="ECO:0000256" key="1">
    <source>
        <dbReference type="SAM" id="Phobius"/>
    </source>
</evidence>
<feature type="transmembrane region" description="Helical" evidence="1">
    <location>
        <begin position="320"/>
        <end position="337"/>
    </location>
</feature>
<comment type="caution">
    <text evidence="2">The sequence shown here is derived from an EMBL/GenBank/DDBJ whole genome shotgun (WGS) entry which is preliminary data.</text>
</comment>
<dbReference type="EMBL" id="SJPY01000006">
    <property type="protein sequence ID" value="TWU38762.1"/>
    <property type="molecule type" value="Genomic_DNA"/>
</dbReference>
<feature type="transmembrane region" description="Helical" evidence="1">
    <location>
        <begin position="795"/>
        <end position="816"/>
    </location>
</feature>
<feature type="transmembrane region" description="Helical" evidence="1">
    <location>
        <begin position="349"/>
        <end position="371"/>
    </location>
</feature>
<evidence type="ECO:0000313" key="3">
    <source>
        <dbReference type="Proteomes" id="UP000315471"/>
    </source>
</evidence>
<proteinExistence type="predicted"/>
<evidence type="ECO:0008006" key="4">
    <source>
        <dbReference type="Google" id="ProtNLM"/>
    </source>
</evidence>
<name>A0A5C6DQ65_9BACT</name>
<keyword evidence="1" id="KW-0812">Transmembrane</keyword>
<sequence length="838" mass="93512">MPIQRRDTLTMSNLPRVAILLLFMTALIGLDRLAFRDIGYFYTPLYDYVAARMHADWLPLWNPLDQTGVPLIGETTTAVFYPLRWLLFALPLSSDVCLSLYVVVHLLIASATARYAARQAGVSKGAATIAAVVYPMSGSVLFLYTNPPFLVGAAWLPLLLSNLLSRSEANDKKFASRRIRIAAIASAMMILGGDPQTLLNGFIVVIAALVVRQIRDFQRRSFGEFQTVLIRIGFCALIAVGLSLPQIAGSLSWSQQSDRVREVESGNWLDPPSSGSRRQEVFAFSVAPWHAVDFLTANASGSLIPRNHRLGLMMPGEGKMWTPSLYMGLLVALAFLTPLARLREEKLDVWFGIAIATWFAAMGHFGLVWYMQNLFGAMLDTDSAAGGLYWWLYSFFPGYDSLRYPAKWLPLTAISLSIVTARFVDRCFNLGEERLHRATRRMIVGLAAVLVAAWVSTVIVRLTPGVWSAVLDRATKISDPFWGPLNADAGLREIQHSLAHSLLVLFALGAIFQAWTKSKLTTTAAVRFLIVVVTVDLFVFGSGIVYKVNRKQEQQLLADTNERVSGLTLRTKSKSQFPASWRLGPSEQRLLEVESTLRTSSFGRWHLAERQAVFNSMVSIQSDSVAMFWEAVASELRGKTPQQRDQFWQAIRKWLAINRLVHADDIGNIQITSVPQSLEASYQLTSYEANETSVVTLDDFRKRLAALPEGPDSLDKRGTVEVLESKADSAIVFVECEEYSSLQRNVIQDGHWRARLISLIDGRVVNVAVERSDFLKQRIAVPAGHWQVTFWYAPWWLLPSIAVCMVGWAACLAPLVKVLAVKWHGDLVEGHVDRFVSQ</sequence>
<feature type="transmembrane region" description="Helical" evidence="1">
    <location>
        <begin position="408"/>
        <end position="424"/>
    </location>
</feature>
<organism evidence="2 3">
    <name type="scientific">Novipirellula aureliae</name>
    <dbReference type="NCBI Taxonomy" id="2527966"/>
    <lineage>
        <taxon>Bacteria</taxon>
        <taxon>Pseudomonadati</taxon>
        <taxon>Planctomycetota</taxon>
        <taxon>Planctomycetia</taxon>
        <taxon>Pirellulales</taxon>
        <taxon>Pirellulaceae</taxon>
        <taxon>Novipirellula</taxon>
    </lineage>
</organism>
<feature type="transmembrane region" description="Helical" evidence="1">
    <location>
        <begin position="444"/>
        <end position="463"/>
    </location>
</feature>
<dbReference type="Proteomes" id="UP000315471">
    <property type="component" value="Unassembled WGS sequence"/>
</dbReference>
<feature type="transmembrane region" description="Helical" evidence="1">
    <location>
        <begin position="227"/>
        <end position="248"/>
    </location>
</feature>
<feature type="transmembrane region" description="Helical" evidence="1">
    <location>
        <begin position="121"/>
        <end position="143"/>
    </location>
</feature>
<keyword evidence="1" id="KW-0472">Membrane</keyword>
<evidence type="ECO:0000313" key="2">
    <source>
        <dbReference type="EMBL" id="TWU38762.1"/>
    </source>
</evidence>
<keyword evidence="1" id="KW-1133">Transmembrane helix</keyword>
<feature type="transmembrane region" description="Helical" evidence="1">
    <location>
        <begin position="198"/>
        <end position="215"/>
    </location>
</feature>
<accession>A0A5C6DQ65</accession>
<reference evidence="2 3" key="1">
    <citation type="submission" date="2019-02" db="EMBL/GenBank/DDBJ databases">
        <title>Deep-cultivation of Planctomycetes and their phenomic and genomic characterization uncovers novel biology.</title>
        <authorList>
            <person name="Wiegand S."/>
            <person name="Jogler M."/>
            <person name="Boedeker C."/>
            <person name="Pinto D."/>
            <person name="Vollmers J."/>
            <person name="Rivas-Marin E."/>
            <person name="Kohn T."/>
            <person name="Peeters S.H."/>
            <person name="Heuer A."/>
            <person name="Rast P."/>
            <person name="Oberbeckmann S."/>
            <person name="Bunk B."/>
            <person name="Jeske O."/>
            <person name="Meyerdierks A."/>
            <person name="Storesund J.E."/>
            <person name="Kallscheuer N."/>
            <person name="Luecker S."/>
            <person name="Lage O.M."/>
            <person name="Pohl T."/>
            <person name="Merkel B.J."/>
            <person name="Hornburger P."/>
            <person name="Mueller R.-W."/>
            <person name="Bruemmer F."/>
            <person name="Labrenz M."/>
            <person name="Spormann A.M."/>
            <person name="Op Den Camp H."/>
            <person name="Overmann J."/>
            <person name="Amann R."/>
            <person name="Jetten M.S.M."/>
            <person name="Mascher T."/>
            <person name="Medema M.H."/>
            <person name="Devos D.P."/>
            <person name="Kaster A.-K."/>
            <person name="Ovreas L."/>
            <person name="Rohde M."/>
            <person name="Galperin M.Y."/>
            <person name="Jogler C."/>
        </authorList>
    </citation>
    <scope>NUCLEOTIDE SEQUENCE [LARGE SCALE GENOMIC DNA]</scope>
    <source>
        <strain evidence="2 3">Q31b</strain>
    </source>
</reference>